<dbReference type="PANTHER" id="PTHR43861">
    <property type="entry name" value="TRANS-ACONITATE 2-METHYLTRANSFERASE-RELATED"/>
    <property type="match status" value="1"/>
</dbReference>
<keyword evidence="1" id="KW-0489">Methyltransferase</keyword>
<dbReference type="Gene3D" id="3.40.50.150">
    <property type="entry name" value="Vaccinia Virus protein VP39"/>
    <property type="match status" value="1"/>
</dbReference>
<dbReference type="Proteomes" id="UP000214880">
    <property type="component" value="Unassembled WGS sequence"/>
</dbReference>
<dbReference type="Gene3D" id="3.40.50.720">
    <property type="entry name" value="NAD(P)-binding Rossmann-like Domain"/>
    <property type="match status" value="2"/>
</dbReference>
<dbReference type="SUPFAM" id="SSF53335">
    <property type="entry name" value="S-adenosyl-L-methionine-dependent methyltransferases"/>
    <property type="match status" value="2"/>
</dbReference>
<name>A0A1G9WVT3_9FIRM</name>
<dbReference type="AlphaFoldDB" id="A0A1G9WVT3"/>
<keyword evidence="1" id="KW-0808">Transferase</keyword>
<dbReference type="GO" id="GO:0008168">
    <property type="term" value="F:methyltransferase activity"/>
    <property type="evidence" value="ECO:0007669"/>
    <property type="project" value="UniProtKB-KW"/>
</dbReference>
<accession>A0A1G9WVT3</accession>
<reference evidence="1 2" key="1">
    <citation type="submission" date="2016-10" db="EMBL/GenBank/DDBJ databases">
        <authorList>
            <person name="de Groot N.N."/>
        </authorList>
    </citation>
    <scope>NUCLEOTIDE SEQUENCE [LARGE SCALE GENOMIC DNA]</scope>
    <source>
        <strain evidence="1 2">DSM 1736</strain>
    </source>
</reference>
<sequence>MGVLRKAINFQHLLDRLTGQEKIGIYIFGTGYGGNLVLENLKLYTSYDLYELKGFLDNDSKKNGIMLKDLPVTTPSSDIIDANDYIFIASDKYADEMKNQLLSLGVNEANIVHSDQYLEELLPQNAFKYDLEMQMNGESSHSLILRQIKPKSVVLEIGTATGYMTKYLKETLQCSVTGIEVDQLSAAKAAVYADKMIVTDLNNFEWVGKLSNNKFDYIILADVLEHLQNPYEVLQRTVGFLKENGKIVASIPNIAHNAILMDLMQDKFKYHSFGLLDDSHIFFFTENTIRHLFHSSGLEICQWEKIIVSPKNTEFKQNYDRFPYAVKEYLQQRATGEIYQFIVCGRKVADLLKNKRVVFFGSGLSNQLLLQCFPVKVDYFVEDNPKRWNSIVNGLPVYNSSVLLKENTKDLIIIVASQFYTAFSKRLETMGFEERHHFYSSELFDSFLDMKLHFNRAIK</sequence>
<dbReference type="CDD" id="cd02440">
    <property type="entry name" value="AdoMet_MTases"/>
    <property type="match status" value="1"/>
</dbReference>
<dbReference type="RefSeq" id="WP_173812957.1">
    <property type="nucleotide sequence ID" value="NZ_FNHB01000008.1"/>
</dbReference>
<keyword evidence="2" id="KW-1185">Reference proteome</keyword>
<evidence type="ECO:0000313" key="2">
    <source>
        <dbReference type="Proteomes" id="UP000214880"/>
    </source>
</evidence>
<dbReference type="EMBL" id="FNHB01000008">
    <property type="protein sequence ID" value="SDM88612.1"/>
    <property type="molecule type" value="Genomic_DNA"/>
</dbReference>
<dbReference type="GO" id="GO:0032259">
    <property type="term" value="P:methylation"/>
    <property type="evidence" value="ECO:0007669"/>
    <property type="project" value="UniProtKB-KW"/>
</dbReference>
<gene>
    <name evidence="1" type="ORF">SAMN04488502_108105</name>
</gene>
<dbReference type="STRING" id="146817.SAMN04488502_108105"/>
<dbReference type="InterPro" id="IPR029063">
    <property type="entry name" value="SAM-dependent_MTases_sf"/>
</dbReference>
<dbReference type="Pfam" id="PF13489">
    <property type="entry name" value="Methyltransf_23"/>
    <property type="match status" value="1"/>
</dbReference>
<evidence type="ECO:0000313" key="1">
    <source>
        <dbReference type="EMBL" id="SDM88612.1"/>
    </source>
</evidence>
<organism evidence="1 2">
    <name type="scientific">Dendrosporobacter quercicolus</name>
    <dbReference type="NCBI Taxonomy" id="146817"/>
    <lineage>
        <taxon>Bacteria</taxon>
        <taxon>Bacillati</taxon>
        <taxon>Bacillota</taxon>
        <taxon>Negativicutes</taxon>
        <taxon>Selenomonadales</taxon>
        <taxon>Sporomusaceae</taxon>
        <taxon>Dendrosporobacter</taxon>
    </lineage>
</organism>
<proteinExistence type="predicted"/>
<protein>
    <submittedName>
        <fullName evidence="1">Predicted methyltransferase, contains TPR repeat</fullName>
    </submittedName>
</protein>